<protein>
    <submittedName>
        <fullName evidence="1">Uncharacterized protein</fullName>
    </submittedName>
</protein>
<dbReference type="Proteomes" id="UP000503349">
    <property type="component" value="Chromosome 19"/>
</dbReference>
<organism evidence="1 2">
    <name type="scientific">Channa argus</name>
    <name type="common">Northern snakehead</name>
    <name type="synonym">Ophicephalus argus</name>
    <dbReference type="NCBI Taxonomy" id="215402"/>
    <lineage>
        <taxon>Eukaryota</taxon>
        <taxon>Metazoa</taxon>
        <taxon>Chordata</taxon>
        <taxon>Craniata</taxon>
        <taxon>Vertebrata</taxon>
        <taxon>Euteleostomi</taxon>
        <taxon>Actinopterygii</taxon>
        <taxon>Neopterygii</taxon>
        <taxon>Teleostei</taxon>
        <taxon>Neoteleostei</taxon>
        <taxon>Acanthomorphata</taxon>
        <taxon>Anabantaria</taxon>
        <taxon>Anabantiformes</taxon>
        <taxon>Channoidei</taxon>
        <taxon>Channidae</taxon>
        <taxon>Channa</taxon>
    </lineage>
</organism>
<dbReference type="EMBL" id="CM015730">
    <property type="protein sequence ID" value="KAF3703349.1"/>
    <property type="molecule type" value="Genomic_DNA"/>
</dbReference>
<dbReference type="AlphaFoldDB" id="A0A6G1QLV9"/>
<reference evidence="1 2" key="1">
    <citation type="submission" date="2019-02" db="EMBL/GenBank/DDBJ databases">
        <title>Opniocepnalus argus genome.</title>
        <authorList>
            <person name="Zhou C."/>
            <person name="Xiao S."/>
        </authorList>
    </citation>
    <scope>NUCLEOTIDE SEQUENCE [LARGE SCALE GENOMIC DNA]</scope>
    <source>
        <strain evidence="1">OARG1902GOOAL</strain>
        <tissue evidence="1">Muscle</tissue>
    </source>
</reference>
<evidence type="ECO:0000313" key="2">
    <source>
        <dbReference type="Proteomes" id="UP000503349"/>
    </source>
</evidence>
<name>A0A6G1QLV9_CHAAH</name>
<evidence type="ECO:0000313" key="1">
    <source>
        <dbReference type="EMBL" id="KAF3703349.1"/>
    </source>
</evidence>
<gene>
    <name evidence="1" type="ORF">EXN66_Car019037</name>
</gene>
<reference evidence="2" key="2">
    <citation type="submission" date="2019-02" db="EMBL/GenBank/DDBJ databases">
        <title>Opniocepnalus argus Var Kimnra genome.</title>
        <authorList>
            <person name="Zhou C."/>
            <person name="Xiao S."/>
        </authorList>
    </citation>
    <scope>NUCLEOTIDE SEQUENCE [LARGE SCALE GENOMIC DNA]</scope>
</reference>
<keyword evidence="2" id="KW-1185">Reference proteome</keyword>
<accession>A0A6G1QLV9</accession>
<proteinExistence type="predicted"/>
<sequence>MLCFCISSSLAVHSHFLLDQSVRVDLKVLFSTSQAWEDCKPLRSVDFPVSIAIIRGREREREEKEERKN</sequence>